<dbReference type="SUPFAM" id="SSF55048">
    <property type="entry name" value="Probable ACP-binding domain of malonyl-CoA ACP transacylase"/>
    <property type="match status" value="1"/>
</dbReference>
<dbReference type="AlphaFoldDB" id="A0A4D4LVV5"/>
<dbReference type="InterPro" id="IPR001227">
    <property type="entry name" value="Ac_transferase_dom_sf"/>
</dbReference>
<comment type="caution">
    <text evidence="10">The sequence shown here is derived from an EMBL/GenBank/DDBJ whole genome shotgun (WGS) entry which is preliminary data.</text>
</comment>
<evidence type="ECO:0000313" key="11">
    <source>
        <dbReference type="Proteomes" id="UP000302139"/>
    </source>
</evidence>
<sequence length="577" mass="61238">MRWRGDGVAGAGGTVLVFPGQGSQWGAMARELYAGAPVFRARLEECAKALSAFVEWDLLDVLLSDDGGVLLSRVDVVQPALFAVMVSLAALWEAHGVRPDAVVGHSQGEIAAAYVAGVLSLEDAARVVTLRSQAIRALAGRGGMVSVGLSVDEVRPRLGRWGGDVEIAAINGPTSTVVSGSAGALDELQAVFEAENVRTWRIPVDYASHSCHVDRLRENVMDLLAPITPRAGDLRFYSTVTGRRIDTTELDADYWFRNLRETVEFEAVTRLLLADGFDTFIECSPHPVLVAGVQETIDSTHTPARAIGTLRRHHGGLDSFLRSTGEAFTAGATTQHTPARPHDGRHADLPTYPFQRTRYWLEPDTSRRDIAASGLTAAGHPLLGAVTEGATSLVLTGRISLATHPWLADHQVAGTLVVPGAAFAELAVYAADRVGAGSIRELTVRSPLVLPEHGAVRLRVEVSEPAAGESGRTVRIDARPDMGTATSWTCHATGVLDAETPSPDWDLTAWPPPGHGPWTSPTRPWPPRGTTTVRCSRGCTGCGATTTTSTPRSPSPPSPTPSPSTPPSSTPPSTPHS</sequence>
<evidence type="ECO:0000256" key="6">
    <source>
        <dbReference type="ARBA" id="ARBA00023315"/>
    </source>
</evidence>
<dbReference type="FunFam" id="3.40.366.10:FF:000002">
    <property type="entry name" value="Probable polyketide synthase 2"/>
    <property type="match status" value="1"/>
</dbReference>
<keyword evidence="6" id="KW-0012">Acyltransferase</keyword>
<dbReference type="InterPro" id="IPR014043">
    <property type="entry name" value="Acyl_transferase_dom"/>
</dbReference>
<dbReference type="PANTHER" id="PTHR43775:SF51">
    <property type="entry name" value="INACTIVE PHENOLPHTHIOCEROL SYNTHESIS POLYKETIDE SYNTHASE TYPE I PKS1-RELATED"/>
    <property type="match status" value="1"/>
</dbReference>
<dbReference type="SMART" id="SM00827">
    <property type="entry name" value="PKS_AT"/>
    <property type="match status" value="1"/>
</dbReference>
<dbReference type="GO" id="GO:0004312">
    <property type="term" value="F:fatty acid synthase activity"/>
    <property type="evidence" value="ECO:0007669"/>
    <property type="project" value="TreeGrafter"/>
</dbReference>
<keyword evidence="5" id="KW-0511">Multifunctional enzyme</keyword>
<dbReference type="InterPro" id="IPR049552">
    <property type="entry name" value="PKS_DH_N"/>
</dbReference>
<dbReference type="InterPro" id="IPR020807">
    <property type="entry name" value="PKS_DH"/>
</dbReference>
<organism evidence="10 11">
    <name type="scientific">Streptomyces avermitilis</name>
    <dbReference type="NCBI Taxonomy" id="33903"/>
    <lineage>
        <taxon>Bacteria</taxon>
        <taxon>Bacillati</taxon>
        <taxon>Actinomycetota</taxon>
        <taxon>Actinomycetes</taxon>
        <taxon>Kitasatosporales</taxon>
        <taxon>Streptomycetaceae</taxon>
        <taxon>Streptomyces</taxon>
    </lineage>
</organism>
<name>A0A4D4LVV5_STRAX</name>
<protein>
    <recommendedName>
        <fullName evidence="9">PKS/mFAS DH domain-containing protein</fullName>
    </recommendedName>
</protein>
<dbReference type="Gene3D" id="3.10.129.110">
    <property type="entry name" value="Polyketide synthase dehydratase"/>
    <property type="match status" value="1"/>
</dbReference>
<reference evidence="10 11" key="1">
    <citation type="submission" date="2019-04" db="EMBL/GenBank/DDBJ databases">
        <title>Draft genome sequences of Streptomyces avermitilis NBRC 14893.</title>
        <authorList>
            <person name="Komaki H."/>
            <person name="Tamura T."/>
            <person name="Hosoyama A."/>
        </authorList>
    </citation>
    <scope>NUCLEOTIDE SEQUENCE [LARGE SCALE GENOMIC DNA]</scope>
    <source>
        <strain evidence="10 11">NBRC 14893</strain>
    </source>
</reference>
<dbReference type="PANTHER" id="PTHR43775">
    <property type="entry name" value="FATTY ACID SYNTHASE"/>
    <property type="match status" value="1"/>
</dbReference>
<feature type="compositionally biased region" description="Pro residues" evidence="8">
    <location>
        <begin position="553"/>
        <end position="577"/>
    </location>
</feature>
<dbReference type="PROSITE" id="PS52019">
    <property type="entry name" value="PKS_MFAS_DH"/>
    <property type="match status" value="1"/>
</dbReference>
<comment type="caution">
    <text evidence="7">Lacks conserved residue(s) required for the propagation of feature annotation.</text>
</comment>
<feature type="region of interest" description="Disordered" evidence="8">
    <location>
        <begin position="497"/>
        <end position="577"/>
    </location>
</feature>
<evidence type="ECO:0000256" key="7">
    <source>
        <dbReference type="PROSITE-ProRule" id="PRU01363"/>
    </source>
</evidence>
<dbReference type="Pfam" id="PF21089">
    <property type="entry name" value="PKS_DH_N"/>
    <property type="match status" value="1"/>
</dbReference>
<dbReference type="Gene3D" id="3.40.366.10">
    <property type="entry name" value="Malonyl-Coenzyme A Acyl Carrier Protein, domain 2"/>
    <property type="match status" value="1"/>
</dbReference>
<evidence type="ECO:0000256" key="1">
    <source>
        <dbReference type="ARBA" id="ARBA00004792"/>
    </source>
</evidence>
<dbReference type="GO" id="GO:0006633">
    <property type="term" value="P:fatty acid biosynthetic process"/>
    <property type="evidence" value="ECO:0007669"/>
    <property type="project" value="TreeGrafter"/>
</dbReference>
<feature type="region of interest" description="C-terminal hotdog fold" evidence="7">
    <location>
        <begin position="515"/>
        <end position="577"/>
    </location>
</feature>
<keyword evidence="2" id="KW-0596">Phosphopantetheine</keyword>
<feature type="domain" description="PKS/mFAS DH" evidence="9">
    <location>
        <begin position="380"/>
        <end position="577"/>
    </location>
</feature>
<evidence type="ECO:0000259" key="9">
    <source>
        <dbReference type="PROSITE" id="PS52019"/>
    </source>
</evidence>
<gene>
    <name evidence="10" type="ORF">SAV14893_015660</name>
</gene>
<dbReference type="Proteomes" id="UP000302139">
    <property type="component" value="Unassembled WGS sequence"/>
</dbReference>
<dbReference type="Pfam" id="PF00698">
    <property type="entry name" value="Acyl_transf_1"/>
    <property type="match status" value="1"/>
</dbReference>
<dbReference type="SUPFAM" id="SSF52151">
    <property type="entry name" value="FabD/lysophospholipase-like"/>
    <property type="match status" value="1"/>
</dbReference>
<comment type="pathway">
    <text evidence="1">Antibiotic biosynthesis.</text>
</comment>
<evidence type="ECO:0000313" key="10">
    <source>
        <dbReference type="EMBL" id="GDY62173.1"/>
    </source>
</evidence>
<evidence type="ECO:0000256" key="3">
    <source>
        <dbReference type="ARBA" id="ARBA00022553"/>
    </source>
</evidence>
<dbReference type="InterPro" id="IPR050091">
    <property type="entry name" value="PKS_NRPS_Biosynth_Enz"/>
</dbReference>
<evidence type="ECO:0000256" key="2">
    <source>
        <dbReference type="ARBA" id="ARBA00022450"/>
    </source>
</evidence>
<keyword evidence="3" id="KW-0597">Phosphoprotein</keyword>
<feature type="region of interest" description="N-terminal hotdog fold" evidence="7">
    <location>
        <begin position="380"/>
        <end position="503"/>
    </location>
</feature>
<dbReference type="SMART" id="SM00826">
    <property type="entry name" value="PKS_DH"/>
    <property type="match status" value="1"/>
</dbReference>
<dbReference type="InterPro" id="IPR042104">
    <property type="entry name" value="PKS_dehydratase_sf"/>
</dbReference>
<evidence type="ECO:0000256" key="5">
    <source>
        <dbReference type="ARBA" id="ARBA00023268"/>
    </source>
</evidence>
<feature type="compositionally biased region" description="Low complexity" evidence="8">
    <location>
        <begin position="516"/>
        <end position="532"/>
    </location>
</feature>
<dbReference type="EMBL" id="BJHX01000001">
    <property type="protein sequence ID" value="GDY62173.1"/>
    <property type="molecule type" value="Genomic_DNA"/>
</dbReference>
<proteinExistence type="predicted"/>
<keyword evidence="4" id="KW-0808">Transferase</keyword>
<dbReference type="InterPro" id="IPR049900">
    <property type="entry name" value="PKS_mFAS_DH"/>
</dbReference>
<evidence type="ECO:0000256" key="4">
    <source>
        <dbReference type="ARBA" id="ARBA00022679"/>
    </source>
</evidence>
<accession>A0A4D4LVV5</accession>
<dbReference type="InterPro" id="IPR016035">
    <property type="entry name" value="Acyl_Trfase/lysoPLipase"/>
</dbReference>
<dbReference type="InterPro" id="IPR016036">
    <property type="entry name" value="Malonyl_transacylase_ACP-bd"/>
</dbReference>
<dbReference type="Gene3D" id="3.30.70.3290">
    <property type="match status" value="1"/>
</dbReference>
<evidence type="ECO:0000256" key="8">
    <source>
        <dbReference type="SAM" id="MobiDB-lite"/>
    </source>
</evidence>